<dbReference type="Proteomes" id="UP001347796">
    <property type="component" value="Unassembled WGS sequence"/>
</dbReference>
<organism evidence="1 2">
    <name type="scientific">Patella caerulea</name>
    <name type="common">Rayed Mediterranean limpet</name>
    <dbReference type="NCBI Taxonomy" id="87958"/>
    <lineage>
        <taxon>Eukaryota</taxon>
        <taxon>Metazoa</taxon>
        <taxon>Spiralia</taxon>
        <taxon>Lophotrochozoa</taxon>
        <taxon>Mollusca</taxon>
        <taxon>Gastropoda</taxon>
        <taxon>Patellogastropoda</taxon>
        <taxon>Patelloidea</taxon>
        <taxon>Patellidae</taxon>
        <taxon>Patella</taxon>
    </lineage>
</organism>
<evidence type="ECO:0000313" key="2">
    <source>
        <dbReference type="Proteomes" id="UP001347796"/>
    </source>
</evidence>
<comment type="caution">
    <text evidence="1">The sequence shown here is derived from an EMBL/GenBank/DDBJ whole genome shotgun (WGS) entry which is preliminary data.</text>
</comment>
<proteinExistence type="predicted"/>
<reference evidence="1 2" key="1">
    <citation type="submission" date="2024-01" db="EMBL/GenBank/DDBJ databases">
        <title>The genome of the rayed Mediterranean limpet Patella caerulea (Linnaeus, 1758).</title>
        <authorList>
            <person name="Anh-Thu Weber A."/>
            <person name="Halstead-Nussloch G."/>
        </authorList>
    </citation>
    <scope>NUCLEOTIDE SEQUENCE [LARGE SCALE GENOMIC DNA]</scope>
    <source>
        <strain evidence="1">AATW-2023a</strain>
        <tissue evidence="1">Whole specimen</tissue>
    </source>
</reference>
<protein>
    <submittedName>
        <fullName evidence="1">Uncharacterized protein</fullName>
    </submittedName>
</protein>
<accession>A0AAN8JBN4</accession>
<sequence length="108" mass="11867">MGLPSQTQHHITTTFTWPDTNDLSRLPGMSHTKYTEGQSEDFVMSWSQETNVLLLGVIDFLPRTAVDTSTAGSPTGILALSSHQKKIPSLPISIAFCFKYFSCAAQKC</sequence>
<keyword evidence="2" id="KW-1185">Reference proteome</keyword>
<dbReference type="EMBL" id="JAZGQO010000010">
    <property type="protein sequence ID" value="KAK6174901.1"/>
    <property type="molecule type" value="Genomic_DNA"/>
</dbReference>
<name>A0AAN8JBN4_PATCE</name>
<gene>
    <name evidence="1" type="ORF">SNE40_013463</name>
</gene>
<dbReference type="AlphaFoldDB" id="A0AAN8JBN4"/>
<evidence type="ECO:0000313" key="1">
    <source>
        <dbReference type="EMBL" id="KAK6174901.1"/>
    </source>
</evidence>